<comment type="similarity">
    <text evidence="2">Belongs to the cation diffusion facilitator (CDF) transporter (TC 2.A.4) family.</text>
</comment>
<dbReference type="Pfam" id="PF01545">
    <property type="entry name" value="Cation_efflux"/>
    <property type="match status" value="1"/>
</dbReference>
<dbReference type="InterPro" id="IPR027470">
    <property type="entry name" value="Cation_efflux_CTD"/>
</dbReference>
<dbReference type="Proteomes" id="UP000722121">
    <property type="component" value="Unassembled WGS sequence"/>
</dbReference>
<dbReference type="NCBIfam" id="TIGR01297">
    <property type="entry name" value="CDF"/>
    <property type="match status" value="1"/>
</dbReference>
<keyword evidence="3" id="KW-0813">Transport</keyword>
<dbReference type="EMBL" id="JAFITR010000162">
    <property type="protein sequence ID" value="MBN4067487.1"/>
    <property type="molecule type" value="Genomic_DNA"/>
</dbReference>
<evidence type="ECO:0000256" key="3">
    <source>
        <dbReference type="ARBA" id="ARBA00022448"/>
    </source>
</evidence>
<dbReference type="SUPFAM" id="SSF160240">
    <property type="entry name" value="Cation efflux protein cytoplasmic domain-like"/>
    <property type="match status" value="1"/>
</dbReference>
<feature type="non-terminal residue" evidence="11">
    <location>
        <position position="1"/>
    </location>
</feature>
<dbReference type="Gene3D" id="3.30.70.1350">
    <property type="entry name" value="Cation efflux protein, cytoplasmic domain"/>
    <property type="match status" value="1"/>
</dbReference>
<dbReference type="InterPro" id="IPR058533">
    <property type="entry name" value="Cation_efflux_TM"/>
</dbReference>
<dbReference type="Pfam" id="PF16916">
    <property type="entry name" value="ZT_dimer"/>
    <property type="match status" value="1"/>
</dbReference>
<dbReference type="SUPFAM" id="SSF161111">
    <property type="entry name" value="Cation efflux protein transmembrane domain-like"/>
    <property type="match status" value="1"/>
</dbReference>
<evidence type="ECO:0000256" key="7">
    <source>
        <dbReference type="SAM" id="MobiDB-lite"/>
    </source>
</evidence>
<organism evidence="11 12">
    <name type="scientific">Simkania negevensis</name>
    <dbReference type="NCBI Taxonomy" id="83561"/>
    <lineage>
        <taxon>Bacteria</taxon>
        <taxon>Pseudomonadati</taxon>
        <taxon>Chlamydiota</taxon>
        <taxon>Chlamydiia</taxon>
        <taxon>Parachlamydiales</taxon>
        <taxon>Simkaniaceae</taxon>
        <taxon>Simkania</taxon>
    </lineage>
</organism>
<dbReference type="PANTHER" id="PTHR43840:SF15">
    <property type="entry name" value="MITOCHONDRIAL METAL TRANSPORTER 1-RELATED"/>
    <property type="match status" value="1"/>
</dbReference>
<feature type="transmembrane region" description="Helical" evidence="8">
    <location>
        <begin position="173"/>
        <end position="193"/>
    </location>
</feature>
<dbReference type="Gene3D" id="1.20.1510.10">
    <property type="entry name" value="Cation efflux protein transmembrane domain"/>
    <property type="match status" value="1"/>
</dbReference>
<feature type="transmembrane region" description="Helical" evidence="8">
    <location>
        <begin position="199"/>
        <end position="216"/>
    </location>
</feature>
<evidence type="ECO:0000259" key="9">
    <source>
        <dbReference type="Pfam" id="PF01545"/>
    </source>
</evidence>
<protein>
    <submittedName>
        <fullName evidence="11">Cation transporter</fullName>
    </submittedName>
</protein>
<keyword evidence="4 8" id="KW-0812">Transmembrane</keyword>
<evidence type="ECO:0000256" key="5">
    <source>
        <dbReference type="ARBA" id="ARBA00022989"/>
    </source>
</evidence>
<gene>
    <name evidence="11" type="ORF">JYU14_05325</name>
</gene>
<accession>A0ABS3ARW1</accession>
<feature type="transmembrane region" description="Helical" evidence="8">
    <location>
        <begin position="101"/>
        <end position="119"/>
    </location>
</feature>
<feature type="transmembrane region" description="Helical" evidence="8">
    <location>
        <begin position="21"/>
        <end position="43"/>
    </location>
</feature>
<evidence type="ECO:0000313" key="12">
    <source>
        <dbReference type="Proteomes" id="UP000722121"/>
    </source>
</evidence>
<evidence type="ECO:0000256" key="6">
    <source>
        <dbReference type="ARBA" id="ARBA00023136"/>
    </source>
</evidence>
<feature type="compositionally biased region" description="Basic and acidic residues" evidence="7">
    <location>
        <begin position="310"/>
        <end position="322"/>
    </location>
</feature>
<feature type="region of interest" description="Disordered" evidence="7">
    <location>
        <begin position="310"/>
        <end position="332"/>
    </location>
</feature>
<dbReference type="InterPro" id="IPR027469">
    <property type="entry name" value="Cation_efflux_TMD_sf"/>
</dbReference>
<evidence type="ECO:0000259" key="10">
    <source>
        <dbReference type="Pfam" id="PF16916"/>
    </source>
</evidence>
<dbReference type="InterPro" id="IPR036837">
    <property type="entry name" value="Cation_efflux_CTD_sf"/>
</dbReference>
<dbReference type="InterPro" id="IPR002524">
    <property type="entry name" value="Cation_efflux"/>
</dbReference>
<feature type="transmembrane region" description="Helical" evidence="8">
    <location>
        <begin position="131"/>
        <end position="153"/>
    </location>
</feature>
<dbReference type="InterPro" id="IPR050291">
    <property type="entry name" value="CDF_Transporter"/>
</dbReference>
<feature type="transmembrane region" description="Helical" evidence="8">
    <location>
        <begin position="63"/>
        <end position="80"/>
    </location>
</feature>
<evidence type="ECO:0000256" key="4">
    <source>
        <dbReference type="ARBA" id="ARBA00022692"/>
    </source>
</evidence>
<dbReference type="PANTHER" id="PTHR43840">
    <property type="entry name" value="MITOCHONDRIAL METAL TRANSPORTER 1-RELATED"/>
    <property type="match status" value="1"/>
</dbReference>
<sequence>AFLLFIGDVDVASIKRMRFPFVADAASTALIWSIACSFVFLIAKAFVFFLSDSVAIFSDLMESAIHFIVNGIVVFSLWYSRQPADKEHPYGHGKIVYFSSASEGLLILFAGIMIAFYAINAFFHRGEVHHINIALVFEAGVAIVNCILGLYLIRTGKRCNTFVLVSNGKHFLVDMWTSLGVVVGVSLVKITGLVWFDPAVALLISVHIVFSAWSLLRRSYQGLMEKVDAKERDQIVKVLQEACRNGTIVNYHELRHRHVNDKIWIELHLLFPETMSICEAHARACLVEISLERLFLKDKVWITTHLEPRGHAQAHPKEHPEHATVVTMQGEE</sequence>
<feature type="domain" description="Cation efflux protein cytoplasmic" evidence="10">
    <location>
        <begin position="233"/>
        <end position="308"/>
    </location>
</feature>
<evidence type="ECO:0000256" key="2">
    <source>
        <dbReference type="ARBA" id="ARBA00008114"/>
    </source>
</evidence>
<comment type="caution">
    <text evidence="11">The sequence shown here is derived from an EMBL/GenBank/DDBJ whole genome shotgun (WGS) entry which is preliminary data.</text>
</comment>
<feature type="domain" description="Cation efflux protein transmembrane" evidence="9">
    <location>
        <begin position="30"/>
        <end position="224"/>
    </location>
</feature>
<comment type="subcellular location">
    <subcellularLocation>
        <location evidence="1">Membrane</location>
        <topology evidence="1">Multi-pass membrane protein</topology>
    </subcellularLocation>
</comment>
<evidence type="ECO:0000256" key="1">
    <source>
        <dbReference type="ARBA" id="ARBA00004141"/>
    </source>
</evidence>
<proteinExistence type="inferred from homology"/>
<evidence type="ECO:0000256" key="8">
    <source>
        <dbReference type="SAM" id="Phobius"/>
    </source>
</evidence>
<name>A0ABS3ARW1_9BACT</name>
<reference evidence="11 12" key="1">
    <citation type="submission" date="2021-02" db="EMBL/GenBank/DDBJ databases">
        <title>Activity-based single-cell genomes from oceanic crustal fluid captures similar information to metagenomic and metatranscriptomic surveys with orders of magnitude less sampling.</title>
        <authorList>
            <person name="D'Angelo T.S."/>
            <person name="Orcutt B.N."/>
        </authorList>
    </citation>
    <scope>NUCLEOTIDE SEQUENCE [LARGE SCALE GENOMIC DNA]</scope>
    <source>
        <strain evidence="11">AH-315-G07</strain>
    </source>
</reference>
<keyword evidence="6 8" id="KW-0472">Membrane</keyword>
<keyword evidence="12" id="KW-1185">Reference proteome</keyword>
<keyword evidence="5 8" id="KW-1133">Transmembrane helix</keyword>
<evidence type="ECO:0000313" key="11">
    <source>
        <dbReference type="EMBL" id="MBN4067487.1"/>
    </source>
</evidence>